<reference evidence="1 2" key="1">
    <citation type="journal article" date="2016" name="Genome Biol. Evol.">
        <title>Divergent and convergent evolution of fungal pathogenicity.</title>
        <authorList>
            <person name="Shang Y."/>
            <person name="Xiao G."/>
            <person name="Zheng P."/>
            <person name="Cen K."/>
            <person name="Zhan S."/>
            <person name="Wang C."/>
        </authorList>
    </citation>
    <scope>NUCLEOTIDE SEQUENCE [LARGE SCALE GENOMIC DNA]</scope>
    <source>
        <strain evidence="1 2">RCEF 1005</strain>
    </source>
</reference>
<dbReference type="Gene3D" id="1.10.1370.10">
    <property type="entry name" value="Neurolysin, domain 3"/>
    <property type="match status" value="1"/>
</dbReference>
<name>A0A168FI80_CORDF</name>
<dbReference type="AlphaFoldDB" id="A0A168FI80"/>
<evidence type="ECO:0000313" key="2">
    <source>
        <dbReference type="Proteomes" id="UP000076881"/>
    </source>
</evidence>
<dbReference type="Proteomes" id="UP000076881">
    <property type="component" value="Unassembled WGS sequence"/>
</dbReference>
<sequence length="130" mass="14680">MPPNVLSSIIKTKGCFGANIILPALKRTILDLTNHSPKTHQEALDIDVTKLWDTTSSEIARKSSDPEDWGWEQAQFGHLFQRHQHTQQICIHLISHALSPQRMEAWRRQVLQLGSSLPAGAILEKFIGHN</sequence>
<gene>
    <name evidence="1" type="ORF">LEL_07211</name>
</gene>
<evidence type="ECO:0000313" key="1">
    <source>
        <dbReference type="EMBL" id="OAA75223.1"/>
    </source>
</evidence>
<dbReference type="OrthoDB" id="534666at2759"/>
<dbReference type="InterPro" id="IPR024077">
    <property type="entry name" value="Neurolysin/TOP_dom2"/>
</dbReference>
<dbReference type="SUPFAM" id="SSF55486">
    <property type="entry name" value="Metalloproteases ('zincins'), catalytic domain"/>
    <property type="match status" value="1"/>
</dbReference>
<dbReference type="EMBL" id="AZHF01000005">
    <property type="protein sequence ID" value="OAA75223.1"/>
    <property type="molecule type" value="Genomic_DNA"/>
</dbReference>
<comment type="caution">
    <text evidence="1">The sequence shown here is derived from an EMBL/GenBank/DDBJ whole genome shotgun (WGS) entry which is preliminary data.</text>
</comment>
<proteinExistence type="predicted"/>
<accession>A0A168FI80</accession>
<organism evidence="1 2">
    <name type="scientific">Akanthomyces lecanii RCEF 1005</name>
    <dbReference type="NCBI Taxonomy" id="1081108"/>
    <lineage>
        <taxon>Eukaryota</taxon>
        <taxon>Fungi</taxon>
        <taxon>Dikarya</taxon>
        <taxon>Ascomycota</taxon>
        <taxon>Pezizomycotina</taxon>
        <taxon>Sordariomycetes</taxon>
        <taxon>Hypocreomycetidae</taxon>
        <taxon>Hypocreales</taxon>
        <taxon>Cordycipitaceae</taxon>
        <taxon>Akanthomyces</taxon>
        <taxon>Cordyceps confragosa</taxon>
    </lineage>
</organism>
<keyword evidence="2" id="KW-1185">Reference proteome</keyword>
<protein>
    <submittedName>
        <fullName evidence="1">Peptidase M3A/M3B</fullName>
    </submittedName>
</protein>